<evidence type="ECO:0000256" key="1">
    <source>
        <dbReference type="SAM" id="Phobius"/>
    </source>
</evidence>
<feature type="transmembrane region" description="Helical" evidence="1">
    <location>
        <begin position="12"/>
        <end position="32"/>
    </location>
</feature>
<sequence length="70" mass="7744">MADYTPQFEPSRILNLLLINNLGVYLVGSPIVRMSGDGISKKLPIAIDHRIGQDQSTALAWVKHFPILCP</sequence>
<dbReference type="AlphaFoldDB" id="A0AAE4FQC9"/>
<dbReference type="Proteomes" id="UP001268256">
    <property type="component" value="Unassembled WGS sequence"/>
</dbReference>
<comment type="caution">
    <text evidence="2">The sequence shown here is derived from an EMBL/GenBank/DDBJ whole genome shotgun (WGS) entry which is preliminary data.</text>
</comment>
<proteinExistence type="predicted"/>
<keyword evidence="1" id="KW-1133">Transmembrane helix</keyword>
<gene>
    <name evidence="2" type="ORF">RIF25_02820</name>
</gene>
<accession>A0AAE4FQC9</accession>
<keyword evidence="3" id="KW-1185">Reference proteome</keyword>
<protein>
    <submittedName>
        <fullName evidence="2">Uncharacterized protein</fullName>
    </submittedName>
</protein>
<keyword evidence="1" id="KW-0472">Membrane</keyword>
<dbReference type="EMBL" id="JAVMIP010000002">
    <property type="protein sequence ID" value="MDS3859734.1"/>
    <property type="molecule type" value="Genomic_DNA"/>
</dbReference>
<evidence type="ECO:0000313" key="3">
    <source>
        <dbReference type="Proteomes" id="UP001268256"/>
    </source>
</evidence>
<evidence type="ECO:0000313" key="2">
    <source>
        <dbReference type="EMBL" id="MDS3859734.1"/>
    </source>
</evidence>
<name>A0AAE4FQC9_9CYAN</name>
<keyword evidence="1" id="KW-0812">Transmembrane</keyword>
<dbReference type="RefSeq" id="WP_322877041.1">
    <property type="nucleotide sequence ID" value="NZ_JAVMIP010000002.1"/>
</dbReference>
<organism evidence="2 3">
    <name type="scientific">Pseudocalidococcus azoricus BACA0444</name>
    <dbReference type="NCBI Taxonomy" id="2918990"/>
    <lineage>
        <taxon>Bacteria</taxon>
        <taxon>Bacillati</taxon>
        <taxon>Cyanobacteriota</taxon>
        <taxon>Cyanophyceae</taxon>
        <taxon>Acaryochloridales</taxon>
        <taxon>Thermosynechococcaceae</taxon>
        <taxon>Pseudocalidococcus</taxon>
        <taxon>Pseudocalidococcus azoricus</taxon>
    </lineage>
</organism>
<reference evidence="3" key="1">
    <citation type="submission" date="2023-07" db="EMBL/GenBank/DDBJ databases">
        <authorList>
            <person name="Luz R."/>
            <person name="Cordeiro R."/>
            <person name="Fonseca A."/>
            <person name="Goncalves V."/>
        </authorList>
    </citation>
    <scope>NUCLEOTIDE SEQUENCE [LARGE SCALE GENOMIC DNA]</scope>
    <source>
        <strain evidence="3">BACA0444</strain>
    </source>
</reference>